<dbReference type="Proteomes" id="UP000790709">
    <property type="component" value="Unassembled WGS sequence"/>
</dbReference>
<comment type="caution">
    <text evidence="1">The sequence shown here is derived from an EMBL/GenBank/DDBJ whole genome shotgun (WGS) entry which is preliminary data.</text>
</comment>
<gene>
    <name evidence="1" type="ORF">BV22DRAFT_1076251</name>
</gene>
<evidence type="ECO:0000313" key="1">
    <source>
        <dbReference type="EMBL" id="KAH7918401.1"/>
    </source>
</evidence>
<dbReference type="EMBL" id="MU266792">
    <property type="protein sequence ID" value="KAH7918401.1"/>
    <property type="molecule type" value="Genomic_DNA"/>
</dbReference>
<evidence type="ECO:0000313" key="2">
    <source>
        <dbReference type="Proteomes" id="UP000790709"/>
    </source>
</evidence>
<proteinExistence type="predicted"/>
<name>A0ACB8AYC4_9AGAM</name>
<accession>A0ACB8AYC4</accession>
<keyword evidence="2" id="KW-1185">Reference proteome</keyword>
<organism evidence="1 2">
    <name type="scientific">Leucogyrophana mollusca</name>
    <dbReference type="NCBI Taxonomy" id="85980"/>
    <lineage>
        <taxon>Eukaryota</taxon>
        <taxon>Fungi</taxon>
        <taxon>Dikarya</taxon>
        <taxon>Basidiomycota</taxon>
        <taxon>Agaricomycotina</taxon>
        <taxon>Agaricomycetes</taxon>
        <taxon>Agaricomycetidae</taxon>
        <taxon>Boletales</taxon>
        <taxon>Boletales incertae sedis</taxon>
        <taxon>Leucogyrophana</taxon>
    </lineage>
</organism>
<protein>
    <submittedName>
        <fullName evidence="1">Uncharacterized protein</fullName>
    </submittedName>
</protein>
<reference evidence="1" key="1">
    <citation type="journal article" date="2021" name="New Phytol.">
        <title>Evolutionary innovations through gain and loss of genes in the ectomycorrhizal Boletales.</title>
        <authorList>
            <person name="Wu G."/>
            <person name="Miyauchi S."/>
            <person name="Morin E."/>
            <person name="Kuo A."/>
            <person name="Drula E."/>
            <person name="Varga T."/>
            <person name="Kohler A."/>
            <person name="Feng B."/>
            <person name="Cao Y."/>
            <person name="Lipzen A."/>
            <person name="Daum C."/>
            <person name="Hundley H."/>
            <person name="Pangilinan J."/>
            <person name="Johnson J."/>
            <person name="Barry K."/>
            <person name="LaButti K."/>
            <person name="Ng V."/>
            <person name="Ahrendt S."/>
            <person name="Min B."/>
            <person name="Choi I.G."/>
            <person name="Park H."/>
            <person name="Plett J.M."/>
            <person name="Magnuson J."/>
            <person name="Spatafora J.W."/>
            <person name="Nagy L.G."/>
            <person name="Henrissat B."/>
            <person name="Grigoriev I.V."/>
            <person name="Yang Z.L."/>
            <person name="Xu J."/>
            <person name="Martin F.M."/>
        </authorList>
    </citation>
    <scope>NUCLEOTIDE SEQUENCE</scope>
    <source>
        <strain evidence="1">KUC20120723A-06</strain>
    </source>
</reference>
<sequence length="212" mass="21764">MFTRTIAAFIALPFVAQLAAAETCTRTYTAQEGDICDSISAAQNVSTYQLAVVNNGIIDDECNNIAPGTSYCLGWQGEDCSTTYVVQANDDCDIISNAAGINNTILYLNNPQINTDCTNIYIGEVLCTASTVQVPPAPAGSPPGSSIPPSATAANSDGDDLPYCDENGNPPAASGTSSATSSAPSSSATGNSDSDNDDGDDDDDDDCDDEST</sequence>